<evidence type="ECO:0000313" key="2">
    <source>
        <dbReference type="Proteomes" id="UP000789570"/>
    </source>
</evidence>
<gene>
    <name evidence="1" type="ORF">FCALED_LOCUS16365</name>
</gene>
<sequence>TEIFGIIDRFPENQRLDINRTLKVNERPIIKHMIHERHCHQREEHLKENRGSNWNDVEKRRKHVNARHSKLRDFLRNYIDTIVSKDLRTRKRIYNNDRFAADEDKAPMNVPN</sequence>
<dbReference type="EMBL" id="CAJVPQ010018715">
    <property type="protein sequence ID" value="CAG8751727.1"/>
    <property type="molecule type" value="Genomic_DNA"/>
</dbReference>
<name>A0A9N9IUA4_9GLOM</name>
<dbReference type="Proteomes" id="UP000789570">
    <property type="component" value="Unassembled WGS sequence"/>
</dbReference>
<feature type="non-terminal residue" evidence="1">
    <location>
        <position position="1"/>
    </location>
</feature>
<protein>
    <submittedName>
        <fullName evidence="1">16753_t:CDS:1</fullName>
    </submittedName>
</protein>
<dbReference type="OrthoDB" id="2349711at2759"/>
<organism evidence="1 2">
    <name type="scientific">Funneliformis caledonium</name>
    <dbReference type="NCBI Taxonomy" id="1117310"/>
    <lineage>
        <taxon>Eukaryota</taxon>
        <taxon>Fungi</taxon>
        <taxon>Fungi incertae sedis</taxon>
        <taxon>Mucoromycota</taxon>
        <taxon>Glomeromycotina</taxon>
        <taxon>Glomeromycetes</taxon>
        <taxon>Glomerales</taxon>
        <taxon>Glomeraceae</taxon>
        <taxon>Funneliformis</taxon>
    </lineage>
</organism>
<evidence type="ECO:0000313" key="1">
    <source>
        <dbReference type="EMBL" id="CAG8751727.1"/>
    </source>
</evidence>
<accession>A0A9N9IUA4</accession>
<comment type="caution">
    <text evidence="1">The sequence shown here is derived from an EMBL/GenBank/DDBJ whole genome shotgun (WGS) entry which is preliminary data.</text>
</comment>
<proteinExistence type="predicted"/>
<reference evidence="1" key="1">
    <citation type="submission" date="2021-06" db="EMBL/GenBank/DDBJ databases">
        <authorList>
            <person name="Kallberg Y."/>
            <person name="Tangrot J."/>
            <person name="Rosling A."/>
        </authorList>
    </citation>
    <scope>NUCLEOTIDE SEQUENCE</scope>
    <source>
        <strain evidence="1">UK204</strain>
    </source>
</reference>
<keyword evidence="2" id="KW-1185">Reference proteome</keyword>
<dbReference type="AlphaFoldDB" id="A0A9N9IUA4"/>